<dbReference type="Pfam" id="PF13193">
    <property type="entry name" value="AMP-binding_C"/>
    <property type="match status" value="1"/>
</dbReference>
<evidence type="ECO:0000256" key="1">
    <source>
        <dbReference type="SAM" id="MobiDB-lite"/>
    </source>
</evidence>
<dbReference type="InterPro" id="IPR025110">
    <property type="entry name" value="AMP-bd_C"/>
</dbReference>
<name>A0ABU3BN31_9BACT</name>
<dbReference type="Proteomes" id="UP001267426">
    <property type="component" value="Unassembled WGS sequence"/>
</dbReference>
<comment type="caution">
    <text evidence="4">The sequence shown here is derived from an EMBL/GenBank/DDBJ whole genome shotgun (WGS) entry which is preliminary data.</text>
</comment>
<dbReference type="InterPro" id="IPR045851">
    <property type="entry name" value="AMP-bd_C_sf"/>
</dbReference>
<accession>A0ABU3BN31</accession>
<feature type="compositionally biased region" description="Low complexity" evidence="1">
    <location>
        <begin position="141"/>
        <end position="160"/>
    </location>
</feature>
<protein>
    <submittedName>
        <fullName evidence="4">AMP-binding protein</fullName>
    </submittedName>
</protein>
<dbReference type="InterPro" id="IPR020845">
    <property type="entry name" value="AMP-binding_CS"/>
</dbReference>
<dbReference type="EMBL" id="JAVRHT010000004">
    <property type="protein sequence ID" value="MDT0630670.1"/>
    <property type="molecule type" value="Genomic_DNA"/>
</dbReference>
<dbReference type="PANTHER" id="PTHR43201">
    <property type="entry name" value="ACYL-COA SYNTHETASE"/>
    <property type="match status" value="1"/>
</dbReference>
<evidence type="ECO:0000313" key="4">
    <source>
        <dbReference type="EMBL" id="MDT0630670.1"/>
    </source>
</evidence>
<feature type="domain" description="AMP-binding enzyme C-terminal" evidence="3">
    <location>
        <begin position="431"/>
        <end position="493"/>
    </location>
</feature>
<dbReference type="Gene3D" id="3.40.50.12780">
    <property type="entry name" value="N-terminal domain of ligase-like"/>
    <property type="match status" value="1"/>
</dbReference>
<proteinExistence type="predicted"/>
<dbReference type="InterPro" id="IPR042099">
    <property type="entry name" value="ANL_N_sf"/>
</dbReference>
<dbReference type="Pfam" id="PF00501">
    <property type="entry name" value="AMP-binding"/>
    <property type="match status" value="1"/>
</dbReference>
<dbReference type="PANTHER" id="PTHR43201:SF32">
    <property type="entry name" value="2-SUCCINYLBENZOATE--COA LIGASE, CHLOROPLASTIC_PEROXISOMAL"/>
    <property type="match status" value="1"/>
</dbReference>
<dbReference type="RefSeq" id="WP_311661937.1">
    <property type="nucleotide sequence ID" value="NZ_JAVRHT010000004.1"/>
</dbReference>
<evidence type="ECO:0000259" key="2">
    <source>
        <dbReference type="Pfam" id="PF00501"/>
    </source>
</evidence>
<sequence length="523" mass="52123">MTDPVRHHARARPSAPALVTPDAVWTWAELDARVGACAARLAAPPRAPDVWQGAAPLAVRAQTSPDLVVLTLAALRSGPTLVPLSTRWPAAAVADALDRLGLDALVADGSDGAPTGLDTTPLDALARAGRGGAEERGGAGEAAQSAVASSTTSLRATTLRKGGAGEGGAGAGRGGARTPTPEPLDPQTPFTVVHTSGSTGVPKAALHTVGNHVASARGVNRRLGLGADGRWLLDLPLYHVGGLGVVVRCALEGAAMVLPGEGMSTAEAVRVLRPTHASFVSTQLRRLLDALGGAAGGAASLRAVLLGGSAIPASLLDEAAARGLPVATSYGLTEMTSTVTATAAGAGRPALATSGAVLDGRALRLTAGGEIEVGGAALFAGYLGPDGLAPPGAWFATGDLGHLDDAGRLVVTGRRGLMFVSGGENVQPEAIEAALLALDGVAEAVVVPVPDADFGHRPAAFVRTTSAAPPDADGLRAALRRTLPGFMVPVAVYAWGGAGGMKPDRPALAERAGGMGRNRGAEG</sequence>
<gene>
    <name evidence="4" type="ORF">RM540_02825</name>
</gene>
<feature type="domain" description="AMP-dependent synthetase/ligase" evidence="2">
    <location>
        <begin position="6"/>
        <end position="383"/>
    </location>
</feature>
<feature type="region of interest" description="Disordered" evidence="1">
    <location>
        <begin position="128"/>
        <end position="188"/>
    </location>
</feature>
<evidence type="ECO:0000259" key="3">
    <source>
        <dbReference type="Pfam" id="PF13193"/>
    </source>
</evidence>
<reference evidence="4 5" key="1">
    <citation type="submission" date="2023-09" db="EMBL/GenBank/DDBJ databases">
        <authorList>
            <person name="Rey-Velasco X."/>
        </authorList>
    </citation>
    <scope>NUCLEOTIDE SEQUENCE [LARGE SCALE GENOMIC DNA]</scope>
    <source>
        <strain evidence="4 5">F394</strain>
    </source>
</reference>
<organism evidence="4 5">
    <name type="scientific">Rubrivirga litoralis</name>
    <dbReference type="NCBI Taxonomy" id="3075598"/>
    <lineage>
        <taxon>Bacteria</taxon>
        <taxon>Pseudomonadati</taxon>
        <taxon>Rhodothermota</taxon>
        <taxon>Rhodothermia</taxon>
        <taxon>Rhodothermales</taxon>
        <taxon>Rubricoccaceae</taxon>
        <taxon>Rubrivirga</taxon>
    </lineage>
</organism>
<dbReference type="PROSITE" id="PS00455">
    <property type="entry name" value="AMP_BINDING"/>
    <property type="match status" value="1"/>
</dbReference>
<evidence type="ECO:0000313" key="5">
    <source>
        <dbReference type="Proteomes" id="UP001267426"/>
    </source>
</evidence>
<dbReference type="InterPro" id="IPR000873">
    <property type="entry name" value="AMP-dep_synth/lig_dom"/>
</dbReference>
<dbReference type="Gene3D" id="3.30.300.30">
    <property type="match status" value="1"/>
</dbReference>
<feature type="compositionally biased region" description="Gly residues" evidence="1">
    <location>
        <begin position="162"/>
        <end position="175"/>
    </location>
</feature>
<dbReference type="SUPFAM" id="SSF56801">
    <property type="entry name" value="Acetyl-CoA synthetase-like"/>
    <property type="match status" value="1"/>
</dbReference>
<keyword evidence="5" id="KW-1185">Reference proteome</keyword>